<protein>
    <recommendedName>
        <fullName evidence="7">Ribonuclease</fullName>
        <ecNumber evidence="7">3.1.26.4</ecNumber>
    </recommendedName>
</protein>
<dbReference type="GO" id="GO:0004523">
    <property type="term" value="F:RNA-DNA hybrid ribonuclease activity"/>
    <property type="evidence" value="ECO:0007669"/>
    <property type="project" value="UniProtKB-EC"/>
</dbReference>
<evidence type="ECO:0000313" key="11">
    <source>
        <dbReference type="Proteomes" id="UP000838763"/>
    </source>
</evidence>
<keyword evidence="11" id="KW-1185">Reference proteome</keyword>
<evidence type="ECO:0000256" key="3">
    <source>
        <dbReference type="ARBA" id="ARBA00022723"/>
    </source>
</evidence>
<evidence type="ECO:0000313" key="10">
    <source>
        <dbReference type="EMBL" id="CAI4211851.1"/>
    </source>
</evidence>
<keyword evidence="3" id="KW-0479">Metal-binding</keyword>
<dbReference type="InterPro" id="IPR024567">
    <property type="entry name" value="RNase_HII/HIII_dom"/>
</dbReference>
<evidence type="ECO:0000256" key="6">
    <source>
        <dbReference type="PROSITE-ProRule" id="PRU01319"/>
    </source>
</evidence>
<dbReference type="GO" id="GO:0043137">
    <property type="term" value="P:DNA replication, removal of RNA primer"/>
    <property type="evidence" value="ECO:0007669"/>
    <property type="project" value="TreeGrafter"/>
</dbReference>
<dbReference type="EC" id="3.1.26.4" evidence="7"/>
<dbReference type="AlphaFoldDB" id="A0A9P1GX19"/>
<dbReference type="GO" id="GO:0046872">
    <property type="term" value="F:metal ion binding"/>
    <property type="evidence" value="ECO:0007669"/>
    <property type="project" value="UniProtKB-KW"/>
</dbReference>
<keyword evidence="2 7" id="KW-0540">Nuclease</keyword>
<dbReference type="Pfam" id="PF01351">
    <property type="entry name" value="RNase_HII"/>
    <property type="match status" value="1"/>
</dbReference>
<comment type="catalytic activity">
    <reaction evidence="1 7">
        <text>Endonucleolytic cleavage to 5'-phosphomonoester.</text>
        <dbReference type="EC" id="3.1.26.4"/>
    </reaction>
</comment>
<sequence>MTESQTPSRETSNSSSASTKPAAAPSSAPWSTPSSTSQNPFRPLLRETHHFDDSKVLTPSFRAELMYTICRPDTTPDSLHHACGWATKALSARDISAATLRADATYNLNAQAFDATVELIRGVLARGAKLQRLFPNAKVTVAKKADSLYPCVSAASVCAKVTRDVALEVAWAAHVAATTTTTTTGMPPELEHRQGHARGQVPVKVDWPMDDDGETARVTDYFGASTNEDADELATWYGTPAGLEAF</sequence>
<name>A0A9P1GX19_9PEZI</name>
<dbReference type="PANTHER" id="PTHR10954:SF7">
    <property type="entry name" value="RIBONUCLEASE H2 SUBUNIT A"/>
    <property type="match status" value="1"/>
</dbReference>
<dbReference type="PROSITE" id="PS51975">
    <property type="entry name" value="RNASE_H_2"/>
    <property type="match status" value="1"/>
</dbReference>
<keyword evidence="5 7" id="KW-0378">Hydrolase</keyword>
<dbReference type="Gene3D" id="3.30.420.10">
    <property type="entry name" value="Ribonuclease H-like superfamily/Ribonuclease H"/>
    <property type="match status" value="1"/>
</dbReference>
<evidence type="ECO:0000256" key="2">
    <source>
        <dbReference type="ARBA" id="ARBA00022722"/>
    </source>
</evidence>
<gene>
    <name evidence="10" type="ORF">PPNO1_LOCUS1624</name>
</gene>
<dbReference type="GO" id="GO:0006298">
    <property type="term" value="P:mismatch repair"/>
    <property type="evidence" value="ECO:0007669"/>
    <property type="project" value="TreeGrafter"/>
</dbReference>
<feature type="region of interest" description="Disordered" evidence="8">
    <location>
        <begin position="1"/>
        <end position="42"/>
    </location>
</feature>
<evidence type="ECO:0000256" key="8">
    <source>
        <dbReference type="SAM" id="MobiDB-lite"/>
    </source>
</evidence>
<evidence type="ECO:0000256" key="1">
    <source>
        <dbReference type="ARBA" id="ARBA00000077"/>
    </source>
</evidence>
<comment type="caution">
    <text evidence="10">The sequence shown here is derived from an EMBL/GenBank/DDBJ whole genome shotgun (WGS) entry which is preliminary data.</text>
</comment>
<evidence type="ECO:0000256" key="4">
    <source>
        <dbReference type="ARBA" id="ARBA00022759"/>
    </source>
</evidence>
<feature type="domain" description="RNase H type-2" evidence="9">
    <location>
        <begin position="1"/>
        <end position="236"/>
    </location>
</feature>
<dbReference type="PANTHER" id="PTHR10954">
    <property type="entry name" value="RIBONUCLEASE H2 SUBUNIT A"/>
    <property type="match status" value="1"/>
</dbReference>
<evidence type="ECO:0000256" key="7">
    <source>
        <dbReference type="RuleBase" id="RU003515"/>
    </source>
</evidence>
<accession>A0A9P1GX19</accession>
<dbReference type="GO" id="GO:0032299">
    <property type="term" value="C:ribonuclease H2 complex"/>
    <property type="evidence" value="ECO:0007669"/>
    <property type="project" value="TreeGrafter"/>
</dbReference>
<dbReference type="OrthoDB" id="7462577at2759"/>
<dbReference type="GO" id="GO:0003723">
    <property type="term" value="F:RNA binding"/>
    <property type="evidence" value="ECO:0007669"/>
    <property type="project" value="UniProtKB-UniRule"/>
</dbReference>
<proteinExistence type="inferred from homology"/>
<dbReference type="InterPro" id="IPR012337">
    <property type="entry name" value="RNaseH-like_sf"/>
</dbReference>
<comment type="function">
    <text evidence="7">Endonuclease that specifically degrades the RNA of RNA-DNA hybrids.</text>
</comment>
<feature type="compositionally biased region" description="Low complexity" evidence="8">
    <location>
        <begin position="1"/>
        <end position="37"/>
    </location>
</feature>
<evidence type="ECO:0000256" key="5">
    <source>
        <dbReference type="ARBA" id="ARBA00022801"/>
    </source>
</evidence>
<comment type="similarity">
    <text evidence="7">Belongs to the RNase HII family.</text>
</comment>
<keyword evidence="4 7" id="KW-0255">Endonuclease</keyword>
<dbReference type="InterPro" id="IPR001352">
    <property type="entry name" value="RNase_HII/HIII"/>
</dbReference>
<dbReference type="SUPFAM" id="SSF53098">
    <property type="entry name" value="Ribonuclease H-like"/>
    <property type="match status" value="1"/>
</dbReference>
<dbReference type="InterPro" id="IPR036397">
    <property type="entry name" value="RNaseH_sf"/>
</dbReference>
<dbReference type="EMBL" id="CALLCH030000003">
    <property type="protein sequence ID" value="CAI4211851.1"/>
    <property type="molecule type" value="Genomic_DNA"/>
</dbReference>
<comment type="caution">
    <text evidence="6">Lacks conserved residue(s) required for the propagation of feature annotation.</text>
</comment>
<evidence type="ECO:0000259" key="9">
    <source>
        <dbReference type="PROSITE" id="PS51975"/>
    </source>
</evidence>
<dbReference type="Proteomes" id="UP000838763">
    <property type="component" value="Unassembled WGS sequence"/>
</dbReference>
<organism evidence="10 11">
    <name type="scientific">Parascedosporium putredinis</name>
    <dbReference type="NCBI Taxonomy" id="1442378"/>
    <lineage>
        <taxon>Eukaryota</taxon>
        <taxon>Fungi</taxon>
        <taxon>Dikarya</taxon>
        <taxon>Ascomycota</taxon>
        <taxon>Pezizomycotina</taxon>
        <taxon>Sordariomycetes</taxon>
        <taxon>Hypocreomycetidae</taxon>
        <taxon>Microascales</taxon>
        <taxon>Microascaceae</taxon>
        <taxon>Parascedosporium</taxon>
    </lineage>
</organism>
<reference evidence="10" key="1">
    <citation type="submission" date="2022-11" db="EMBL/GenBank/DDBJ databases">
        <authorList>
            <person name="Scott C."/>
            <person name="Bruce N."/>
        </authorList>
    </citation>
    <scope>NUCLEOTIDE SEQUENCE</scope>
</reference>